<reference evidence="14 15" key="1">
    <citation type="submission" date="2016-10" db="EMBL/GenBank/DDBJ databases">
        <authorList>
            <person name="Varghese N."/>
            <person name="Submissions S."/>
        </authorList>
    </citation>
    <scope>NUCLEOTIDE SEQUENCE [LARGE SCALE GENOMIC DNA]</scope>
    <source>
        <strain evidence="14 15">IBRC-M10081</strain>
    </source>
</reference>
<dbReference type="AlphaFoldDB" id="A0A662Z2I2"/>
<protein>
    <recommendedName>
        <fullName evidence="3">N-acetylglucosamine-6-phosphate deacetylase</fullName>
        <ecNumber evidence="2">3.5.1.25</ecNumber>
    </recommendedName>
</protein>
<feature type="binding site" evidence="12">
    <location>
        <position position="192"/>
    </location>
    <ligand>
        <name>Zn(2+)</name>
        <dbReference type="ChEBI" id="CHEBI:29105"/>
    </ligand>
</feature>
<dbReference type="Pfam" id="PF01979">
    <property type="entry name" value="Amidohydro_1"/>
    <property type="match status" value="1"/>
</dbReference>
<name>A0A662Z2I2_9STAP</name>
<dbReference type="RefSeq" id="WP_091474420.1">
    <property type="nucleotide sequence ID" value="NZ_FOIT01000002.1"/>
</dbReference>
<dbReference type="Gene3D" id="3.20.20.140">
    <property type="entry name" value="Metal-dependent hydrolases"/>
    <property type="match status" value="1"/>
</dbReference>
<feature type="binding site" evidence="11">
    <location>
        <position position="247"/>
    </location>
    <ligand>
        <name>substrate</name>
    </ligand>
</feature>
<comment type="catalytic activity">
    <reaction evidence="7">
        <text>N-acetyl-D-glucosamine 6-phosphate + H2O = D-glucosamine 6-phosphate + acetate</text>
        <dbReference type="Rhea" id="RHEA:22936"/>
        <dbReference type="ChEBI" id="CHEBI:15377"/>
        <dbReference type="ChEBI" id="CHEBI:30089"/>
        <dbReference type="ChEBI" id="CHEBI:57513"/>
        <dbReference type="ChEBI" id="CHEBI:58725"/>
        <dbReference type="EC" id="3.5.1.25"/>
    </reaction>
</comment>
<dbReference type="InterPro" id="IPR032466">
    <property type="entry name" value="Metal_Hydrolase"/>
</dbReference>
<dbReference type="PANTHER" id="PTHR11113:SF14">
    <property type="entry name" value="N-ACETYLGLUCOSAMINE-6-PHOSPHATE DEACETYLASE"/>
    <property type="match status" value="1"/>
</dbReference>
<accession>A0A662Z2I2</accession>
<dbReference type="SUPFAM" id="SSF51556">
    <property type="entry name" value="Metallo-dependent hydrolases"/>
    <property type="match status" value="1"/>
</dbReference>
<evidence type="ECO:0000256" key="8">
    <source>
        <dbReference type="ARBA" id="ARBA00060590"/>
    </source>
</evidence>
<dbReference type="FunFam" id="3.20.20.140:FF:000004">
    <property type="entry name" value="N-acetylglucosamine-6-phosphate deacetylase"/>
    <property type="match status" value="1"/>
</dbReference>
<feature type="binding site" evidence="11">
    <location>
        <position position="224"/>
    </location>
    <ligand>
        <name>substrate</name>
    </ligand>
</feature>
<organism evidence="14 15">
    <name type="scientific">Aliicoccus persicus</name>
    <dbReference type="NCBI Taxonomy" id="930138"/>
    <lineage>
        <taxon>Bacteria</taxon>
        <taxon>Bacillati</taxon>
        <taxon>Bacillota</taxon>
        <taxon>Bacilli</taxon>
        <taxon>Bacillales</taxon>
        <taxon>Staphylococcaceae</taxon>
        <taxon>Aliicoccus</taxon>
    </lineage>
</organism>
<evidence type="ECO:0000256" key="11">
    <source>
        <dbReference type="PIRSR" id="PIRSR038994-2"/>
    </source>
</evidence>
<evidence type="ECO:0000256" key="3">
    <source>
        <dbReference type="ARBA" id="ARBA00018029"/>
    </source>
</evidence>
<evidence type="ECO:0000313" key="14">
    <source>
        <dbReference type="EMBL" id="SEV95012.1"/>
    </source>
</evidence>
<dbReference type="CDD" id="cd00854">
    <property type="entry name" value="NagA"/>
    <property type="match status" value="1"/>
</dbReference>
<dbReference type="GO" id="GO:0008448">
    <property type="term" value="F:N-acetylglucosamine-6-phosphate deacetylase activity"/>
    <property type="evidence" value="ECO:0007669"/>
    <property type="project" value="UniProtKB-EC"/>
</dbReference>
<dbReference type="OrthoDB" id="9776488at2"/>
<dbReference type="EMBL" id="FOIT01000002">
    <property type="protein sequence ID" value="SEV95012.1"/>
    <property type="molecule type" value="Genomic_DNA"/>
</dbReference>
<evidence type="ECO:0000256" key="9">
    <source>
        <dbReference type="PIRNR" id="PIRNR038994"/>
    </source>
</evidence>
<evidence type="ECO:0000256" key="7">
    <source>
        <dbReference type="ARBA" id="ARBA00047647"/>
    </source>
</evidence>
<feature type="binding site" evidence="11">
    <location>
        <begin position="216"/>
        <end position="217"/>
    </location>
    <ligand>
        <name>substrate</name>
    </ligand>
</feature>
<evidence type="ECO:0000256" key="5">
    <source>
        <dbReference type="ARBA" id="ARBA00022801"/>
    </source>
</evidence>
<dbReference type="PIRSF" id="PIRSF038994">
    <property type="entry name" value="NagA"/>
    <property type="match status" value="1"/>
</dbReference>
<evidence type="ECO:0000256" key="12">
    <source>
        <dbReference type="PIRSR" id="PIRSR038994-3"/>
    </source>
</evidence>
<dbReference type="SUPFAM" id="SSF51338">
    <property type="entry name" value="Composite domain of metallo-dependent hydrolases"/>
    <property type="match status" value="1"/>
</dbReference>
<evidence type="ECO:0000256" key="6">
    <source>
        <dbReference type="ARBA" id="ARBA00023277"/>
    </source>
</evidence>
<keyword evidence="15" id="KW-1185">Reference proteome</keyword>
<gene>
    <name evidence="14" type="ORF">SAMN05192557_0958</name>
</gene>
<evidence type="ECO:0000256" key="10">
    <source>
        <dbReference type="PIRSR" id="PIRSR038994-1"/>
    </source>
</evidence>
<dbReference type="InterPro" id="IPR011059">
    <property type="entry name" value="Metal-dep_hydrolase_composite"/>
</dbReference>
<feature type="binding site" evidence="11">
    <location>
        <begin position="303"/>
        <end position="305"/>
    </location>
    <ligand>
        <name>substrate</name>
    </ligand>
</feature>
<keyword evidence="6 9" id="KW-0119">Carbohydrate metabolism</keyword>
<evidence type="ECO:0000313" key="15">
    <source>
        <dbReference type="Proteomes" id="UP000243605"/>
    </source>
</evidence>
<dbReference type="InterPro" id="IPR003764">
    <property type="entry name" value="GlcNAc_6-P_deAcase"/>
</dbReference>
<feature type="binding site" evidence="11">
    <location>
        <position position="137"/>
    </location>
    <ligand>
        <name>substrate</name>
    </ligand>
</feature>
<evidence type="ECO:0000256" key="1">
    <source>
        <dbReference type="ARBA" id="ARBA00010716"/>
    </source>
</evidence>
<comment type="pathway">
    <text evidence="8">Amino-sugar metabolism; N-acetylneuraminate degradation; D-fructose 6-phosphate from N-acetylneuraminate: step 4/5.</text>
</comment>
<evidence type="ECO:0000259" key="13">
    <source>
        <dbReference type="Pfam" id="PF01979"/>
    </source>
</evidence>
<feature type="binding site" evidence="12">
    <location>
        <position position="126"/>
    </location>
    <ligand>
        <name>Zn(2+)</name>
        <dbReference type="ChEBI" id="CHEBI:29105"/>
    </ligand>
</feature>
<sequence length="382" mass="42671">MLIKNVTIVTHEEILYNHWIHIQDNTIQSIGKTGDEPEDADVYDAKNQYALPGAIDIHIHGSHGVDAMDGNAAFFNEMAAQLPNMGTTSYLMTTMTEALETIRHALASVKDYRYESGAEMLGIHVEGPFINEKHRGAQNAEYIIKPDVTLMKEFMALTEDKIKIVTFAPEQDKELALAKYLHQNNIIPSVGHSDATYDTLKELEQLGDTHLTHYFNGMRGIHHREPGVAGFGLMGRPFVELICDGIHVSKDMVKFAYNFIGPERLMLITDAMPAQGLEDDTYPFGGQEVVLKNGEARLKSGSLAGSVVSIKESIKNMKEFTNCTWMDIVKMTSYNQSKRLHLEDRGVIEPGKLADIVIYDDEVELRETIVQGKGGQRTLESD</sequence>
<keyword evidence="5 9" id="KW-0378">Hydrolase</keyword>
<evidence type="ECO:0000256" key="2">
    <source>
        <dbReference type="ARBA" id="ARBA00011899"/>
    </source>
</evidence>
<comment type="cofactor">
    <cofactor evidence="12">
        <name>a divalent metal cation</name>
        <dbReference type="ChEBI" id="CHEBI:60240"/>
    </cofactor>
    <text evidence="12">Binds 1 divalent metal cation per subunit.</text>
</comment>
<dbReference type="Proteomes" id="UP000243605">
    <property type="component" value="Unassembled WGS sequence"/>
</dbReference>
<evidence type="ECO:0000256" key="4">
    <source>
        <dbReference type="ARBA" id="ARBA00022723"/>
    </source>
</evidence>
<comment type="similarity">
    <text evidence="1 9">Belongs to the metallo-dependent hydrolases superfamily. NagA family.</text>
</comment>
<proteinExistence type="inferred from homology"/>
<dbReference type="PANTHER" id="PTHR11113">
    <property type="entry name" value="N-ACETYLGLUCOSAMINE-6-PHOSPHATE DEACETYLASE"/>
    <property type="match status" value="1"/>
</dbReference>
<feature type="binding site" evidence="12">
    <location>
        <position position="213"/>
    </location>
    <ligand>
        <name>Zn(2+)</name>
        <dbReference type="ChEBI" id="CHEBI:29105"/>
    </ligand>
</feature>
<dbReference type="InterPro" id="IPR006680">
    <property type="entry name" value="Amidohydro-rel"/>
</dbReference>
<dbReference type="NCBIfam" id="TIGR00221">
    <property type="entry name" value="nagA"/>
    <property type="match status" value="1"/>
</dbReference>
<feature type="domain" description="Amidohydrolase-related" evidence="13">
    <location>
        <begin position="49"/>
        <end position="372"/>
    </location>
</feature>
<dbReference type="GO" id="GO:0046872">
    <property type="term" value="F:metal ion binding"/>
    <property type="evidence" value="ECO:0007669"/>
    <property type="project" value="UniProtKB-KW"/>
</dbReference>
<feature type="active site" description="Proton donor/acceptor" evidence="10">
    <location>
        <position position="270"/>
    </location>
</feature>
<dbReference type="EC" id="3.5.1.25" evidence="2"/>
<dbReference type="GO" id="GO:0006046">
    <property type="term" value="P:N-acetylglucosamine catabolic process"/>
    <property type="evidence" value="ECO:0007669"/>
    <property type="project" value="TreeGrafter"/>
</dbReference>
<keyword evidence="4 12" id="KW-0479">Metal-binding</keyword>
<dbReference type="Gene3D" id="2.30.40.10">
    <property type="entry name" value="Urease, subunit C, domain 1"/>
    <property type="match status" value="1"/>
</dbReference>